<dbReference type="AlphaFoldDB" id="A0A835V8N4"/>
<evidence type="ECO:0000313" key="2">
    <source>
        <dbReference type="EMBL" id="KAG0487840.1"/>
    </source>
</evidence>
<sequence>MASSSVIASALILSLVLLLQSANATVVCEELPQDLCTFSISSAGKRCVLESFRRSRVEGVATTEYYCRTSEVLVDRFSDWIETDECVNACGADRAAVGISSDALLDPNFTSKLCSTACYQSCPNVIDLYFNLAAGEGVSLPELCEARRSNPHRSMAELVRSSGLVVPGDVAVASAPSPF</sequence>
<accession>A0A835V8N4</accession>
<dbReference type="PANTHER" id="PTHR33649:SF4">
    <property type="entry name" value="PAR1 PROTEIN"/>
    <property type="match status" value="1"/>
</dbReference>
<dbReference type="EMBL" id="JADCNL010000003">
    <property type="protein sequence ID" value="KAG0487840.1"/>
    <property type="molecule type" value="Genomic_DNA"/>
</dbReference>
<comment type="caution">
    <text evidence="2">The sequence shown here is derived from an EMBL/GenBank/DDBJ whole genome shotgun (WGS) entry which is preliminary data.</text>
</comment>
<keyword evidence="1" id="KW-0732">Signal</keyword>
<organism evidence="2 3">
    <name type="scientific">Vanilla planifolia</name>
    <name type="common">Vanilla</name>
    <dbReference type="NCBI Taxonomy" id="51239"/>
    <lineage>
        <taxon>Eukaryota</taxon>
        <taxon>Viridiplantae</taxon>
        <taxon>Streptophyta</taxon>
        <taxon>Embryophyta</taxon>
        <taxon>Tracheophyta</taxon>
        <taxon>Spermatophyta</taxon>
        <taxon>Magnoliopsida</taxon>
        <taxon>Liliopsida</taxon>
        <taxon>Asparagales</taxon>
        <taxon>Orchidaceae</taxon>
        <taxon>Vanilloideae</taxon>
        <taxon>Vanilleae</taxon>
        <taxon>Vanilla</taxon>
    </lineage>
</organism>
<proteinExistence type="predicted"/>
<feature type="chain" id="PRO_5032333831" description="PAR1 protein" evidence="1">
    <location>
        <begin position="25"/>
        <end position="179"/>
    </location>
</feature>
<dbReference type="PANTHER" id="PTHR33649">
    <property type="entry name" value="PAR1 PROTEIN"/>
    <property type="match status" value="1"/>
</dbReference>
<name>A0A835V8N4_VANPL</name>
<evidence type="ECO:0000256" key="1">
    <source>
        <dbReference type="SAM" id="SignalP"/>
    </source>
</evidence>
<evidence type="ECO:0008006" key="4">
    <source>
        <dbReference type="Google" id="ProtNLM"/>
    </source>
</evidence>
<keyword evidence="3" id="KW-1185">Reference proteome</keyword>
<protein>
    <recommendedName>
        <fullName evidence="4">PAR1 protein</fullName>
    </recommendedName>
</protein>
<dbReference type="Pfam" id="PF06521">
    <property type="entry name" value="PAR1"/>
    <property type="match status" value="1"/>
</dbReference>
<feature type="signal peptide" evidence="1">
    <location>
        <begin position="1"/>
        <end position="24"/>
    </location>
</feature>
<dbReference type="InterPro" id="IPR009489">
    <property type="entry name" value="PAR1"/>
</dbReference>
<dbReference type="OrthoDB" id="937291at2759"/>
<gene>
    <name evidence="2" type="ORF">HPP92_006651</name>
</gene>
<dbReference type="Proteomes" id="UP000636800">
    <property type="component" value="Chromosome 3"/>
</dbReference>
<reference evidence="2 3" key="1">
    <citation type="journal article" date="2020" name="Nat. Food">
        <title>A phased Vanilla planifolia genome enables genetic improvement of flavour and production.</title>
        <authorList>
            <person name="Hasing T."/>
            <person name="Tang H."/>
            <person name="Brym M."/>
            <person name="Khazi F."/>
            <person name="Huang T."/>
            <person name="Chambers A.H."/>
        </authorList>
    </citation>
    <scope>NUCLEOTIDE SEQUENCE [LARGE SCALE GENOMIC DNA]</scope>
    <source>
        <tissue evidence="2">Leaf</tissue>
    </source>
</reference>
<evidence type="ECO:0000313" key="3">
    <source>
        <dbReference type="Proteomes" id="UP000636800"/>
    </source>
</evidence>